<keyword evidence="1" id="KW-0812">Transmembrane</keyword>
<proteinExistence type="predicted"/>
<evidence type="ECO:0000313" key="3">
    <source>
        <dbReference type="EMBL" id="EWC40031.1"/>
    </source>
</evidence>
<dbReference type="eggNOG" id="COG1721">
    <property type="taxonomic scope" value="Bacteria"/>
</dbReference>
<accession>A0A061JKC4</accession>
<organism evidence="3 4">
    <name type="scientific">Stutzerimonas stutzeri KOS6</name>
    <dbReference type="NCBI Taxonomy" id="1218352"/>
    <lineage>
        <taxon>Bacteria</taxon>
        <taxon>Pseudomonadati</taxon>
        <taxon>Pseudomonadota</taxon>
        <taxon>Gammaproteobacteria</taxon>
        <taxon>Pseudomonadales</taxon>
        <taxon>Pseudomonadaceae</taxon>
        <taxon>Stutzerimonas</taxon>
    </lineage>
</organism>
<comment type="caution">
    <text evidence="3">The sequence shown here is derived from an EMBL/GenBank/DDBJ whole genome shotgun (WGS) entry which is preliminary data.</text>
</comment>
<dbReference type="InterPro" id="IPR036465">
    <property type="entry name" value="vWFA_dom_sf"/>
</dbReference>
<dbReference type="RefSeq" id="WP_024162421.1">
    <property type="nucleotide sequence ID" value="NZ_KK020677.1"/>
</dbReference>
<dbReference type="OrthoDB" id="9812729at2"/>
<evidence type="ECO:0000259" key="2">
    <source>
        <dbReference type="Pfam" id="PF01882"/>
    </source>
</evidence>
<dbReference type="Proteomes" id="UP000026923">
    <property type="component" value="Unassembled WGS sequence"/>
</dbReference>
<dbReference type="PANTHER" id="PTHR33608">
    <property type="entry name" value="BLL2464 PROTEIN"/>
    <property type="match status" value="1"/>
</dbReference>
<dbReference type="Gene3D" id="3.40.50.410">
    <property type="entry name" value="von Willebrand factor, type A domain"/>
    <property type="match status" value="1"/>
</dbReference>
<gene>
    <name evidence="3" type="ORF">B597_017145</name>
</gene>
<dbReference type="AlphaFoldDB" id="A0A061JKC4"/>
<dbReference type="InterPro" id="IPR002881">
    <property type="entry name" value="DUF58"/>
</dbReference>
<dbReference type="EMBL" id="AMCZ02000026">
    <property type="protein sequence ID" value="EWC40031.1"/>
    <property type="molecule type" value="Genomic_DNA"/>
</dbReference>
<dbReference type="HOGENOM" id="CLU_048408_0_0_6"/>
<keyword evidence="1" id="KW-1133">Transmembrane helix</keyword>
<evidence type="ECO:0000313" key="4">
    <source>
        <dbReference type="Proteomes" id="UP000026923"/>
    </source>
</evidence>
<protein>
    <submittedName>
        <fullName evidence="3">Membrane protein</fullName>
    </submittedName>
</protein>
<dbReference type="Pfam" id="PF01882">
    <property type="entry name" value="DUF58"/>
    <property type="match status" value="1"/>
</dbReference>
<keyword evidence="1" id="KW-0472">Membrane</keyword>
<reference evidence="3 4" key="1">
    <citation type="journal article" date="2013" name="Genome Announc.">
        <title>Draft Genome of the Nitrogen-Fixing Bacterium Pseudomonas stutzeri Strain KOS6 Isolated from Industrial Hydrocarbon Sludge.</title>
        <authorList>
            <person name="Grigoryeva T.V."/>
            <person name="Laikov A.V."/>
            <person name="Naumova R.P."/>
            <person name="Manolov A.I."/>
            <person name="Larin A.K."/>
            <person name="Karpova I.Y."/>
            <person name="Semashko T.A."/>
            <person name="Alexeev D.G."/>
            <person name="Kostryukova E.S."/>
            <person name="Muller R."/>
            <person name="Govorun V.M."/>
        </authorList>
    </citation>
    <scope>NUCLEOTIDE SEQUENCE [LARGE SCALE GENOMIC DNA]</scope>
    <source>
        <strain evidence="3 4">KOS6</strain>
    </source>
</reference>
<feature type="domain" description="DUF58" evidence="2">
    <location>
        <begin position="205"/>
        <end position="376"/>
    </location>
</feature>
<dbReference type="PANTHER" id="PTHR33608:SF3">
    <property type="entry name" value="SLR2013 PROTEIN"/>
    <property type="match status" value="1"/>
</dbReference>
<feature type="transmembrane region" description="Helical" evidence="1">
    <location>
        <begin position="38"/>
        <end position="57"/>
    </location>
</feature>
<name>A0A061JKC4_STUST</name>
<dbReference type="SUPFAM" id="SSF53300">
    <property type="entry name" value="vWA-like"/>
    <property type="match status" value="1"/>
</dbReference>
<sequence length="443" mass="50582">MTPSRRLLVALAALALLALPLGIRAALGIEPADSWHSAWWGLLLALAALALQDALALRRLRDPALQRSLPGNLPLGHWNSVQLMVRNLHSRPLEIELFDHVPAGMLVEQLPQRLRLLPEQHCLLDYRLRPLQRGHFRFQHCDVRLTSRFGLWRSRRQLELIDETRVYPDFAQLQGAGLQAIDLWLNRLGVRQQPRRGLGLEFHQLREFREGDTLRQIDWKATARSRMPIAREYQDERDQQIMLMLDCGRRMRSRDGELTHFDHALNASLLLAYAALRQGDAVGICTFASEQQRQVLPAKGQQQLRVLLNAVYDLQATQQPADYAAAVDRLLARQQRQALVIVLSNLRDEDDAELHAALRRLSRRHRVLLVSLREEVLDQLRLRPVQSLEDALDYCGAQDYLSARQELHKRLAAHGTPVLDTQPCDLGPALVGRYLAWKKTGAL</sequence>
<evidence type="ECO:0000256" key="1">
    <source>
        <dbReference type="SAM" id="Phobius"/>
    </source>
</evidence>